<dbReference type="Proteomes" id="UP001055153">
    <property type="component" value="Unassembled WGS sequence"/>
</dbReference>
<evidence type="ECO:0000256" key="4">
    <source>
        <dbReference type="ARBA" id="ARBA00023239"/>
    </source>
</evidence>
<keyword evidence="8" id="KW-1185">Reference proteome</keyword>
<proteinExistence type="predicted"/>
<accession>A0ABQ4S815</accession>
<dbReference type="Pfam" id="PF07940">
    <property type="entry name" value="Hepar_II_III_C"/>
    <property type="match status" value="1"/>
</dbReference>
<evidence type="ECO:0000259" key="5">
    <source>
        <dbReference type="Pfam" id="PF07940"/>
    </source>
</evidence>
<evidence type="ECO:0000313" key="7">
    <source>
        <dbReference type="EMBL" id="GJD98252.1"/>
    </source>
</evidence>
<dbReference type="InterPro" id="IPR008929">
    <property type="entry name" value="Chondroitin_lyas"/>
</dbReference>
<feature type="domain" description="Heparin-sulfate lyase N-terminal" evidence="6">
    <location>
        <begin position="236"/>
        <end position="371"/>
    </location>
</feature>
<dbReference type="Gene3D" id="2.70.98.70">
    <property type="match status" value="1"/>
</dbReference>
<dbReference type="EMBL" id="BPQQ01000002">
    <property type="protein sequence ID" value="GJD98252.1"/>
    <property type="molecule type" value="Genomic_DNA"/>
</dbReference>
<dbReference type="RefSeq" id="WP_238233209.1">
    <property type="nucleotide sequence ID" value="NZ_BPQQ01000002.1"/>
</dbReference>
<dbReference type="PANTHER" id="PTHR39210">
    <property type="entry name" value="HEPARIN-SULFATE LYASE"/>
    <property type="match status" value="1"/>
</dbReference>
<evidence type="ECO:0000259" key="6">
    <source>
        <dbReference type="Pfam" id="PF16889"/>
    </source>
</evidence>
<evidence type="ECO:0000256" key="3">
    <source>
        <dbReference type="ARBA" id="ARBA00022764"/>
    </source>
</evidence>
<dbReference type="PANTHER" id="PTHR39210:SF1">
    <property type="entry name" value="HEPARIN-SULFATE LYASE"/>
    <property type="match status" value="1"/>
</dbReference>
<comment type="caution">
    <text evidence="7">The sequence shown here is derived from an EMBL/GenBank/DDBJ whole genome shotgun (WGS) entry which is preliminary data.</text>
</comment>
<gene>
    <name evidence="7" type="ORF">GMJLKIPL_0159</name>
</gene>
<dbReference type="Gene3D" id="1.50.10.100">
    <property type="entry name" value="Chondroitin AC/alginate lyase"/>
    <property type="match status" value="1"/>
</dbReference>
<evidence type="ECO:0000256" key="1">
    <source>
        <dbReference type="ARBA" id="ARBA00004418"/>
    </source>
</evidence>
<organism evidence="7 8">
    <name type="scientific">Methylobacterium isbiliense</name>
    <dbReference type="NCBI Taxonomy" id="315478"/>
    <lineage>
        <taxon>Bacteria</taxon>
        <taxon>Pseudomonadati</taxon>
        <taxon>Pseudomonadota</taxon>
        <taxon>Alphaproteobacteria</taxon>
        <taxon>Hyphomicrobiales</taxon>
        <taxon>Methylobacteriaceae</taxon>
        <taxon>Methylobacterium</taxon>
    </lineage>
</organism>
<evidence type="ECO:0000313" key="8">
    <source>
        <dbReference type="Proteomes" id="UP001055153"/>
    </source>
</evidence>
<dbReference type="InterPro" id="IPR012480">
    <property type="entry name" value="Hepar_II_III_C"/>
</dbReference>
<keyword evidence="3" id="KW-0574">Periplasm</keyword>
<reference evidence="7" key="1">
    <citation type="journal article" date="2021" name="Front. Microbiol.">
        <title>Comprehensive Comparative Genomics and Phenotyping of Methylobacterium Species.</title>
        <authorList>
            <person name="Alessa O."/>
            <person name="Ogura Y."/>
            <person name="Fujitani Y."/>
            <person name="Takami H."/>
            <person name="Hayashi T."/>
            <person name="Sahin N."/>
            <person name="Tani A."/>
        </authorList>
    </citation>
    <scope>NUCLEOTIDE SEQUENCE</scope>
    <source>
        <strain evidence="7">DSM 17168</strain>
    </source>
</reference>
<reference evidence="7" key="2">
    <citation type="submission" date="2021-08" db="EMBL/GenBank/DDBJ databases">
        <authorList>
            <person name="Tani A."/>
            <person name="Ola A."/>
            <person name="Ogura Y."/>
            <person name="Katsura K."/>
            <person name="Hayashi T."/>
        </authorList>
    </citation>
    <scope>NUCLEOTIDE SEQUENCE</scope>
    <source>
        <strain evidence="7">DSM 17168</strain>
    </source>
</reference>
<feature type="domain" description="Heparinase II/III-like C-terminal" evidence="5">
    <location>
        <begin position="429"/>
        <end position="658"/>
    </location>
</feature>
<name>A0ABQ4S815_9HYPH</name>
<protein>
    <recommendedName>
        <fullName evidence="9">Heparin-sulfate lyase N-terminal domain-containing protein</fullName>
    </recommendedName>
</protein>
<evidence type="ECO:0008006" key="9">
    <source>
        <dbReference type="Google" id="ProtNLM"/>
    </source>
</evidence>
<comment type="subcellular location">
    <subcellularLocation>
        <location evidence="1">Periplasm</location>
    </subcellularLocation>
</comment>
<keyword evidence="4" id="KW-0456">Lyase</keyword>
<keyword evidence="2" id="KW-0732">Signal</keyword>
<dbReference type="InterPro" id="IPR031680">
    <property type="entry name" value="Hepar_II_III_N"/>
</dbReference>
<dbReference type="SUPFAM" id="SSF48230">
    <property type="entry name" value="Chondroitin AC/alginate lyase"/>
    <property type="match status" value="1"/>
</dbReference>
<evidence type="ECO:0000256" key="2">
    <source>
        <dbReference type="ARBA" id="ARBA00022729"/>
    </source>
</evidence>
<sequence length="671" mass="71667">MVHFETAPARRRGRGGRIGARLSRLRWYAGRLRAMSAAEVLHRLEEARRKRAWRRRPVGWGDGGERAQAPLPDFPGLRRRLALAADLPAVRESLARTREGRLRFLGRDWPPAAFADPRESAGFWLHDPVTGGRWPGREVSSFLVDVRSTSHQPGPEGTLGDVKYVWEPSRLQVLHPLAAAVAAGEDGALDAGLRLVRAWMDANPPYGGVHWVSGIELAMRLVSVLFLAAAAGPEGVAPDDRARLRAFVGAHAHHLAAFPSLHSSANNHRVAEGLGLLVAGLLMPEAGSGWEAEGRAILEAEALRQILPDGVGAEQSPTYHGFTVEMLALAALLAREAGRPLSGALHERLERGAAFLLALMDETGRVPAIGDDDEGRVLGQPPDREPRYAASVAAAVAGLSGRRDLLPPVRDPHLRDAVFAVPEGAALPPEGLTVFRAGGYTAIRERIAGRRVHAVFDHGPLGYLTLAAHGHADALALWLALDGQPVLIDAGTFLYHSGQGRRTALRESLAHNTLAVSGASQSVAAAGFSWTSRAQASLLAEAPGPDWSVTGVHDGYLRRFGVRHERRLARSPAGLALADRLDGASPLLPVEIRFLLPPDLALSRQDGGVVVSDASGALCRIRPPSGFGTTLVRGEDAVHSTAFGHLAPAQRIVFFGMLGADEAVTEFAILS</sequence>
<dbReference type="Pfam" id="PF16889">
    <property type="entry name" value="Hepar_II_III_N"/>
    <property type="match status" value="1"/>
</dbReference>